<dbReference type="GO" id="GO:0071013">
    <property type="term" value="C:catalytic step 2 spliceosome"/>
    <property type="evidence" value="ECO:0007669"/>
    <property type="project" value="TreeGrafter"/>
</dbReference>
<feature type="region of interest" description="Disordered" evidence="7">
    <location>
        <begin position="526"/>
        <end position="560"/>
    </location>
</feature>
<feature type="domain" description="SURP motif" evidence="9">
    <location>
        <begin position="54"/>
        <end position="98"/>
    </location>
</feature>
<dbReference type="AlphaFoldDB" id="A0A0C3QLH0"/>
<reference evidence="10 11" key="1">
    <citation type="submission" date="2014-04" db="EMBL/GenBank/DDBJ databases">
        <authorList>
            <consortium name="DOE Joint Genome Institute"/>
            <person name="Kuo A."/>
            <person name="Girlanda M."/>
            <person name="Perotto S."/>
            <person name="Kohler A."/>
            <person name="Nagy L.G."/>
            <person name="Floudas D."/>
            <person name="Copeland A."/>
            <person name="Barry K.W."/>
            <person name="Cichocki N."/>
            <person name="Veneault-Fourrey C."/>
            <person name="LaButti K."/>
            <person name="Lindquist E.A."/>
            <person name="Lipzen A."/>
            <person name="Lundell T."/>
            <person name="Morin E."/>
            <person name="Murat C."/>
            <person name="Sun H."/>
            <person name="Tunlid A."/>
            <person name="Henrissat B."/>
            <person name="Grigoriev I.V."/>
            <person name="Hibbett D.S."/>
            <person name="Martin F."/>
            <person name="Nordberg H.P."/>
            <person name="Cantor M.N."/>
            <person name="Hua S.X."/>
        </authorList>
    </citation>
    <scope>NUCLEOTIDE SEQUENCE [LARGE SCALE GENOMIC DNA]</scope>
    <source>
        <strain evidence="10 11">MUT 4182</strain>
    </source>
</reference>
<dbReference type="HOGENOM" id="CLU_013259_1_0_1"/>
<dbReference type="STRING" id="1051891.A0A0C3QLH0"/>
<dbReference type="InterPro" id="IPR045146">
    <property type="entry name" value="SF3A1"/>
</dbReference>
<feature type="region of interest" description="Disordered" evidence="7">
    <location>
        <begin position="329"/>
        <end position="375"/>
    </location>
</feature>
<dbReference type="GO" id="GO:0071004">
    <property type="term" value="C:U2-type prespliceosome"/>
    <property type="evidence" value="ECO:0007669"/>
    <property type="project" value="TreeGrafter"/>
</dbReference>
<dbReference type="OrthoDB" id="447637at2759"/>
<feature type="domain" description="Ubiquitin-like" evidence="8">
    <location>
        <begin position="735"/>
        <end position="786"/>
    </location>
</feature>
<keyword evidence="6" id="KW-0539">Nucleus</keyword>
<dbReference type="InterPro" id="IPR035967">
    <property type="entry name" value="SWAP/Surp_sf"/>
</dbReference>
<evidence type="ECO:0000256" key="6">
    <source>
        <dbReference type="ARBA" id="ARBA00023242"/>
    </source>
</evidence>
<dbReference type="FunFam" id="1.10.10.790:FF:000002">
    <property type="entry name" value="Splicing factor 3A subunit 1"/>
    <property type="match status" value="1"/>
</dbReference>
<evidence type="ECO:0000256" key="1">
    <source>
        <dbReference type="ARBA" id="ARBA00004123"/>
    </source>
</evidence>
<dbReference type="PROSITE" id="PS50128">
    <property type="entry name" value="SURP"/>
    <property type="match status" value="2"/>
</dbReference>
<protein>
    <recommendedName>
        <fullName evidence="12">SURP motif domain-containing protein</fullName>
    </recommendedName>
</protein>
<feature type="domain" description="SURP motif" evidence="9">
    <location>
        <begin position="161"/>
        <end position="203"/>
    </location>
</feature>
<keyword evidence="11" id="KW-1185">Reference proteome</keyword>
<organism evidence="10 11">
    <name type="scientific">Tulasnella calospora MUT 4182</name>
    <dbReference type="NCBI Taxonomy" id="1051891"/>
    <lineage>
        <taxon>Eukaryota</taxon>
        <taxon>Fungi</taxon>
        <taxon>Dikarya</taxon>
        <taxon>Basidiomycota</taxon>
        <taxon>Agaricomycotina</taxon>
        <taxon>Agaricomycetes</taxon>
        <taxon>Cantharellales</taxon>
        <taxon>Tulasnellaceae</taxon>
        <taxon>Tulasnella</taxon>
    </lineage>
</organism>
<dbReference type="EMBL" id="KN823008">
    <property type="protein sequence ID" value="KIO27469.1"/>
    <property type="molecule type" value="Genomic_DNA"/>
</dbReference>
<feature type="compositionally biased region" description="Basic and acidic residues" evidence="7">
    <location>
        <begin position="106"/>
        <end position="122"/>
    </location>
</feature>
<comment type="subcellular location">
    <subcellularLocation>
        <location evidence="1">Nucleus</location>
    </subcellularLocation>
</comment>
<feature type="region of interest" description="Disordered" evidence="7">
    <location>
        <begin position="1"/>
        <end position="44"/>
    </location>
</feature>
<keyword evidence="4" id="KW-0677">Repeat</keyword>
<dbReference type="PANTHER" id="PTHR15316">
    <property type="entry name" value="SPLICEOSOME ASSOCIATED PROTEIN 114/SWAP SPLICING FACTOR-RELATED"/>
    <property type="match status" value="1"/>
</dbReference>
<evidence type="ECO:0000313" key="10">
    <source>
        <dbReference type="EMBL" id="KIO27469.1"/>
    </source>
</evidence>
<gene>
    <name evidence="10" type="ORF">M407DRAFT_190798</name>
</gene>
<evidence type="ECO:0008006" key="12">
    <source>
        <dbReference type="Google" id="ProtNLM"/>
    </source>
</evidence>
<feature type="compositionally biased region" description="Pro residues" evidence="7">
    <location>
        <begin position="551"/>
        <end position="560"/>
    </location>
</feature>
<dbReference type="PROSITE" id="PS50053">
    <property type="entry name" value="UBIQUITIN_2"/>
    <property type="match status" value="1"/>
</dbReference>
<keyword evidence="5" id="KW-0508">mRNA splicing</keyword>
<sequence length="791" mass="86486">MSALVLPPPKSAFDGVDGTNGHSGDDTPDSSNAPPKTSKYIEGLIYPPPDIRTIIDRTASFVARSADPTQFEEKLREKHRQDPKFTFVNPTDAYHAYYRHRIEKIKSGEEEPEVQESKKEEETVQAPDVSFTRTKEAIPKEPPPQEFVLDKPSLTALDIDVLKLTALFAARQGQAWVTSLTAREGRNPQFEFLRPTHSLFGYFNRMVDQYTKILIPPPEALEDLAEIKGESGKWKVLERVRERSEWEAYRREREKRRNDDQEAERKAFGEIDWNDYAIVQTIDFTAADAQSELPPPMSIAEIENMTLAQKKMAAMVMETAAPEVEALRAAQAAAENDAATSEPDDSAMQLEESAMSEAKRKELEEAERARATQALSAAPMKIRKDYVPKSLAAKKADKTMTTTCQICGQLIPVDQLEEHTRIELLDPRWKSQRDSLEARRAIGNEQQLGANVVTSLKQLARAFVDDEADEVKRKQLEAEAEAKRKEREKIAWDGYTATKEGTVNKFQSNVNFDEQIASIWKAKGLAGADPSTTGPGIGPSIGPTPGGPSAAPAPAPALPPSLPPNPLINPATGQAYAAGSVASGPQPATQYGMQFPPPGGFGLPPNPGFMPGPGGYPPQMPPSMGGPMAGMHPSRLAQLGGEGPPHVAGVTRSADEMEGVVSGMGSAPPAKRPKVAKLPEGQYYPEADWIAFHPDPITLTIRLPSADTSEVPLKPEWNLDGSIVEIKDLPVTLLVSTLRERILSYIKSALAAGRVKLSYGNKVLTNSMSLATYNFDDGDEIVLSVRDAKKK</sequence>
<keyword evidence="2" id="KW-0507">mRNA processing</keyword>
<dbReference type="Proteomes" id="UP000054248">
    <property type="component" value="Unassembled WGS sequence"/>
</dbReference>
<feature type="compositionally biased region" description="Basic and acidic residues" evidence="7">
    <location>
        <begin position="357"/>
        <end position="370"/>
    </location>
</feature>
<dbReference type="Pfam" id="PF12230">
    <property type="entry name" value="PRP21_like_P"/>
    <property type="match status" value="1"/>
</dbReference>
<feature type="compositionally biased region" description="Pro residues" evidence="7">
    <location>
        <begin position="1"/>
        <end position="10"/>
    </location>
</feature>
<evidence type="ECO:0000256" key="5">
    <source>
        <dbReference type="ARBA" id="ARBA00023187"/>
    </source>
</evidence>
<feature type="compositionally biased region" description="Low complexity" evidence="7">
    <location>
        <begin position="329"/>
        <end position="341"/>
    </location>
</feature>
<feature type="compositionally biased region" description="Low complexity" evidence="7">
    <location>
        <begin position="530"/>
        <end position="550"/>
    </location>
</feature>
<dbReference type="InterPro" id="IPR022030">
    <property type="entry name" value="SF3A1_dom"/>
</dbReference>
<feature type="region of interest" description="Disordered" evidence="7">
    <location>
        <begin position="106"/>
        <end position="128"/>
    </location>
</feature>
<dbReference type="FunFam" id="1.10.10.790:FF:000001">
    <property type="entry name" value="Splicing factor 3a, subunit 1"/>
    <property type="match status" value="1"/>
</dbReference>
<dbReference type="InterPro" id="IPR000061">
    <property type="entry name" value="Surp"/>
</dbReference>
<evidence type="ECO:0000259" key="8">
    <source>
        <dbReference type="PROSITE" id="PS50053"/>
    </source>
</evidence>
<dbReference type="GO" id="GO:0003723">
    <property type="term" value="F:RNA binding"/>
    <property type="evidence" value="ECO:0007669"/>
    <property type="project" value="InterPro"/>
</dbReference>
<name>A0A0C3QLH0_9AGAM</name>
<dbReference type="GO" id="GO:0000381">
    <property type="term" value="P:regulation of alternative mRNA splicing, via spliceosome"/>
    <property type="evidence" value="ECO:0007669"/>
    <property type="project" value="TreeGrafter"/>
</dbReference>
<evidence type="ECO:0000313" key="11">
    <source>
        <dbReference type="Proteomes" id="UP000054248"/>
    </source>
</evidence>
<dbReference type="SUPFAM" id="SSF54236">
    <property type="entry name" value="Ubiquitin-like"/>
    <property type="match status" value="1"/>
</dbReference>
<proteinExistence type="predicted"/>
<dbReference type="Pfam" id="PF01805">
    <property type="entry name" value="Surp"/>
    <property type="match status" value="2"/>
</dbReference>
<dbReference type="SUPFAM" id="SSF109905">
    <property type="entry name" value="Surp module (SWAP domain)"/>
    <property type="match status" value="2"/>
</dbReference>
<dbReference type="GO" id="GO:0045292">
    <property type="term" value="P:mRNA cis splicing, via spliceosome"/>
    <property type="evidence" value="ECO:0007669"/>
    <property type="project" value="InterPro"/>
</dbReference>
<accession>A0A0C3QLH0</accession>
<dbReference type="Gene3D" id="1.10.10.790">
    <property type="entry name" value="Surp module"/>
    <property type="match status" value="2"/>
</dbReference>
<dbReference type="InterPro" id="IPR000626">
    <property type="entry name" value="Ubiquitin-like_dom"/>
</dbReference>
<dbReference type="SMART" id="SM00648">
    <property type="entry name" value="SWAP"/>
    <property type="match status" value="2"/>
</dbReference>
<dbReference type="GO" id="GO:0005686">
    <property type="term" value="C:U2 snRNP"/>
    <property type="evidence" value="ECO:0007669"/>
    <property type="project" value="UniProtKB-ARBA"/>
</dbReference>
<dbReference type="Gene3D" id="3.10.20.90">
    <property type="entry name" value="Phosphatidylinositol 3-kinase Catalytic Subunit, Chain A, domain 1"/>
    <property type="match status" value="1"/>
</dbReference>
<keyword evidence="3" id="KW-0747">Spliceosome</keyword>
<evidence type="ECO:0000256" key="3">
    <source>
        <dbReference type="ARBA" id="ARBA00022728"/>
    </source>
</evidence>
<evidence type="ECO:0000256" key="2">
    <source>
        <dbReference type="ARBA" id="ARBA00022664"/>
    </source>
</evidence>
<evidence type="ECO:0000256" key="4">
    <source>
        <dbReference type="ARBA" id="ARBA00022737"/>
    </source>
</evidence>
<reference evidence="11" key="2">
    <citation type="submission" date="2015-01" db="EMBL/GenBank/DDBJ databases">
        <title>Evolutionary Origins and Diversification of the Mycorrhizal Mutualists.</title>
        <authorList>
            <consortium name="DOE Joint Genome Institute"/>
            <consortium name="Mycorrhizal Genomics Consortium"/>
            <person name="Kohler A."/>
            <person name="Kuo A."/>
            <person name="Nagy L.G."/>
            <person name="Floudas D."/>
            <person name="Copeland A."/>
            <person name="Barry K.W."/>
            <person name="Cichocki N."/>
            <person name="Veneault-Fourrey C."/>
            <person name="LaButti K."/>
            <person name="Lindquist E.A."/>
            <person name="Lipzen A."/>
            <person name="Lundell T."/>
            <person name="Morin E."/>
            <person name="Murat C."/>
            <person name="Riley R."/>
            <person name="Ohm R."/>
            <person name="Sun H."/>
            <person name="Tunlid A."/>
            <person name="Henrissat B."/>
            <person name="Grigoriev I.V."/>
            <person name="Hibbett D.S."/>
            <person name="Martin F."/>
        </authorList>
    </citation>
    <scope>NUCLEOTIDE SEQUENCE [LARGE SCALE GENOMIC DNA]</scope>
    <source>
        <strain evidence="11">MUT 4182</strain>
    </source>
</reference>
<dbReference type="InterPro" id="IPR029071">
    <property type="entry name" value="Ubiquitin-like_domsf"/>
</dbReference>
<evidence type="ECO:0000259" key="9">
    <source>
        <dbReference type="PROSITE" id="PS50128"/>
    </source>
</evidence>
<dbReference type="PANTHER" id="PTHR15316:SF1">
    <property type="entry name" value="SPLICING FACTOR 3A SUBUNIT 1"/>
    <property type="match status" value="1"/>
</dbReference>
<evidence type="ECO:0000256" key="7">
    <source>
        <dbReference type="SAM" id="MobiDB-lite"/>
    </source>
</evidence>